<dbReference type="AlphaFoldDB" id="B8IUL6"/>
<dbReference type="HOGENOM" id="CLU_186822_0_0_5"/>
<dbReference type="RefSeq" id="WP_015928771.1">
    <property type="nucleotide sequence ID" value="NC_011894.1"/>
</dbReference>
<dbReference type="EMBL" id="CP001349">
    <property type="protein sequence ID" value="ACL57084.1"/>
    <property type="molecule type" value="Genomic_DNA"/>
</dbReference>
<dbReference type="Proteomes" id="UP000008207">
    <property type="component" value="Chromosome"/>
</dbReference>
<gene>
    <name evidence="1" type="ordered locus">Mnod_2099</name>
</gene>
<organism evidence="1 2">
    <name type="scientific">Methylobacterium nodulans (strain LMG 21967 / CNCM I-2342 / ORS 2060)</name>
    <dbReference type="NCBI Taxonomy" id="460265"/>
    <lineage>
        <taxon>Bacteria</taxon>
        <taxon>Pseudomonadati</taxon>
        <taxon>Pseudomonadota</taxon>
        <taxon>Alphaproteobacteria</taxon>
        <taxon>Hyphomicrobiales</taxon>
        <taxon>Methylobacteriaceae</taxon>
        <taxon>Methylobacterium</taxon>
    </lineage>
</organism>
<sequence>MSSPFSHGMIGSQSGELMRYIIAGSNLSNSERPVVTNTVETAFDALHLVGQLQSDGYQVRIATSDGDEVTTEDLKARVAAGERLSAGDRFAC</sequence>
<dbReference type="KEGG" id="mno:Mnod_2099"/>
<protein>
    <submittedName>
        <fullName evidence="1">Uncharacterized protein</fullName>
    </submittedName>
</protein>
<accession>B8IUL6</accession>
<evidence type="ECO:0000313" key="2">
    <source>
        <dbReference type="Proteomes" id="UP000008207"/>
    </source>
</evidence>
<keyword evidence="2" id="KW-1185">Reference proteome</keyword>
<reference evidence="1 2" key="1">
    <citation type="submission" date="2009-01" db="EMBL/GenBank/DDBJ databases">
        <title>Complete sequence of chromosome of Methylobacterium nodulans ORS 2060.</title>
        <authorList>
            <consortium name="US DOE Joint Genome Institute"/>
            <person name="Lucas S."/>
            <person name="Copeland A."/>
            <person name="Lapidus A."/>
            <person name="Glavina del Rio T."/>
            <person name="Dalin E."/>
            <person name="Tice H."/>
            <person name="Bruce D."/>
            <person name="Goodwin L."/>
            <person name="Pitluck S."/>
            <person name="Sims D."/>
            <person name="Brettin T."/>
            <person name="Detter J.C."/>
            <person name="Han C."/>
            <person name="Larimer F."/>
            <person name="Land M."/>
            <person name="Hauser L."/>
            <person name="Kyrpides N."/>
            <person name="Ivanova N."/>
            <person name="Marx C.J."/>
            <person name="Richardson P."/>
        </authorList>
    </citation>
    <scope>NUCLEOTIDE SEQUENCE [LARGE SCALE GENOMIC DNA]</scope>
    <source>
        <strain evidence="2">LMG 21967 / CNCM I-2342 / ORS 2060</strain>
    </source>
</reference>
<name>B8IUL6_METNO</name>
<evidence type="ECO:0000313" key="1">
    <source>
        <dbReference type="EMBL" id="ACL57084.1"/>
    </source>
</evidence>
<proteinExistence type="predicted"/>